<protein>
    <recommendedName>
        <fullName evidence="4">Solute carrier family 22 member 1</fullName>
    </recommendedName>
</protein>
<evidence type="ECO:0008006" key="4">
    <source>
        <dbReference type="Google" id="ProtNLM"/>
    </source>
</evidence>
<dbReference type="Ensembl" id="ENSPSMT00000031748.1">
    <property type="protein sequence ID" value="ENSPSMP00000027455.1"/>
    <property type="gene ID" value="ENSPSMG00000019196.1"/>
</dbReference>
<proteinExistence type="predicted"/>
<reference evidence="2" key="2">
    <citation type="submission" date="2025-09" db="UniProtKB">
        <authorList>
            <consortium name="Ensembl"/>
        </authorList>
    </citation>
    <scope>IDENTIFICATION</scope>
</reference>
<organism evidence="2 3">
    <name type="scientific">Prolemur simus</name>
    <name type="common">Greater bamboo lemur</name>
    <name type="synonym">Hapalemur simus</name>
    <dbReference type="NCBI Taxonomy" id="1328070"/>
    <lineage>
        <taxon>Eukaryota</taxon>
        <taxon>Metazoa</taxon>
        <taxon>Chordata</taxon>
        <taxon>Craniata</taxon>
        <taxon>Vertebrata</taxon>
        <taxon>Euteleostomi</taxon>
        <taxon>Mammalia</taxon>
        <taxon>Eutheria</taxon>
        <taxon>Euarchontoglires</taxon>
        <taxon>Primates</taxon>
        <taxon>Strepsirrhini</taxon>
        <taxon>Lemuriformes</taxon>
        <taxon>Lemuridae</taxon>
        <taxon>Prolemur</taxon>
    </lineage>
</organism>
<keyword evidence="1" id="KW-1133">Transmembrane helix</keyword>
<evidence type="ECO:0000256" key="1">
    <source>
        <dbReference type="SAM" id="Phobius"/>
    </source>
</evidence>
<evidence type="ECO:0000313" key="2">
    <source>
        <dbReference type="Ensembl" id="ENSPSMP00000027455.1"/>
    </source>
</evidence>
<feature type="transmembrane region" description="Helical" evidence="1">
    <location>
        <begin position="21"/>
        <end position="44"/>
    </location>
</feature>
<reference evidence="2" key="1">
    <citation type="submission" date="2025-08" db="UniProtKB">
        <authorList>
            <consortium name="Ensembl"/>
        </authorList>
    </citation>
    <scope>IDENTIFICATION</scope>
</reference>
<dbReference type="GeneTree" id="ENSGT00940000162065"/>
<dbReference type="AlphaFoldDB" id="A0A8C9A581"/>
<keyword evidence="3" id="KW-1185">Reference proteome</keyword>
<name>A0A8C9A581_PROSS</name>
<dbReference type="Proteomes" id="UP000694414">
    <property type="component" value="Unplaced"/>
</dbReference>
<sequence length="174" mass="19033">MPTVDDILEHIGGFHFFQKQTFFLLTLFSAAFTPIYVGIVFLGFTPDHHCRSPGVAELSRRCGWSRAEELNYTVPGPGAAGDAFARQCRRYEVDWNQSALGCVDPLAGLAANGSHLPLGPCEDGWVYDTPGSSIVTEPRTPRSPIWPVGQGDGTRGAGLGKFNWLLEHLALRLF</sequence>
<accession>A0A8C9A581</accession>
<keyword evidence="1" id="KW-0472">Membrane</keyword>
<keyword evidence="1" id="KW-0812">Transmembrane</keyword>
<evidence type="ECO:0000313" key="3">
    <source>
        <dbReference type="Proteomes" id="UP000694414"/>
    </source>
</evidence>